<dbReference type="InterPro" id="IPR029071">
    <property type="entry name" value="Ubiquitin-like_domsf"/>
</dbReference>
<proteinExistence type="predicted"/>
<evidence type="ECO:0000256" key="2">
    <source>
        <dbReference type="ARBA" id="ARBA00022786"/>
    </source>
</evidence>
<dbReference type="InterPro" id="IPR039732">
    <property type="entry name" value="Hub1/Ubl5"/>
</dbReference>
<dbReference type="Gene3D" id="3.10.20.90">
    <property type="entry name" value="Phosphatidylinositol 3-kinase Catalytic Subunit, Chain A, domain 1"/>
    <property type="match status" value="1"/>
</dbReference>
<evidence type="ECO:0000256" key="1">
    <source>
        <dbReference type="ARBA" id="ARBA00021360"/>
    </source>
</evidence>
<protein>
    <recommendedName>
        <fullName evidence="1">Ubiquitin-like protein 5</fullName>
    </recommendedName>
</protein>
<dbReference type="EMBL" id="FN655226">
    <property type="protein sequence ID" value="CBY38452.1"/>
    <property type="molecule type" value="Genomic_DNA"/>
</dbReference>
<gene>
    <name evidence="3" type="ORF">GSOID_T00032396001</name>
</gene>
<organism evidence="3">
    <name type="scientific">Oikopleura dioica</name>
    <name type="common">Tunicate</name>
    <dbReference type="NCBI Taxonomy" id="34765"/>
    <lineage>
        <taxon>Eukaryota</taxon>
        <taxon>Metazoa</taxon>
        <taxon>Chordata</taxon>
        <taxon>Tunicata</taxon>
        <taxon>Appendicularia</taxon>
        <taxon>Copelata</taxon>
        <taxon>Oikopleuridae</taxon>
        <taxon>Oikopleura</taxon>
    </lineage>
</organism>
<dbReference type="PANTHER" id="PTHR13042">
    <property type="entry name" value="UBIQUITIN-LIKE PROTEIN 5"/>
    <property type="match status" value="1"/>
</dbReference>
<keyword evidence="2" id="KW-0833">Ubl conjugation pathway</keyword>
<accession>E4YSL3</accession>
<feature type="non-terminal residue" evidence="3">
    <location>
        <position position="1"/>
    </location>
</feature>
<dbReference type="AlphaFoldDB" id="E4YSL3"/>
<reference evidence="3" key="1">
    <citation type="journal article" date="2010" name="Science">
        <title>Plasticity of animal genome architecture unmasked by rapid evolution of a pelagic tunicate.</title>
        <authorList>
            <person name="Denoeud F."/>
            <person name="Henriet S."/>
            <person name="Mungpakdee S."/>
            <person name="Aury J.M."/>
            <person name="Da Silva C."/>
            <person name="Brinkmann H."/>
            <person name="Mikhaleva J."/>
            <person name="Olsen L.C."/>
            <person name="Jubin C."/>
            <person name="Canestro C."/>
            <person name="Bouquet J.M."/>
            <person name="Danks G."/>
            <person name="Poulain J."/>
            <person name="Campsteijn C."/>
            <person name="Adamski M."/>
            <person name="Cross I."/>
            <person name="Yadetie F."/>
            <person name="Muffato M."/>
            <person name="Louis A."/>
            <person name="Butcher S."/>
            <person name="Tsagkogeorga G."/>
            <person name="Konrad A."/>
            <person name="Singh S."/>
            <person name="Jensen M.F."/>
            <person name="Cong E.H."/>
            <person name="Eikeseth-Otteraa H."/>
            <person name="Noel B."/>
            <person name="Anthouard V."/>
            <person name="Porcel B.M."/>
            <person name="Kachouri-Lafond R."/>
            <person name="Nishino A."/>
            <person name="Ugolini M."/>
            <person name="Chourrout P."/>
            <person name="Nishida H."/>
            <person name="Aasland R."/>
            <person name="Huzurbazar S."/>
            <person name="Westhof E."/>
            <person name="Delsuc F."/>
            <person name="Lehrach H."/>
            <person name="Reinhardt R."/>
            <person name="Weissenbach J."/>
            <person name="Roy S.W."/>
            <person name="Artiguenave F."/>
            <person name="Postlethwait J.H."/>
            <person name="Manak J.R."/>
            <person name="Thompson E.M."/>
            <person name="Jaillon O."/>
            <person name="Du Pasquier L."/>
            <person name="Boudinot P."/>
            <person name="Liberles D.A."/>
            <person name="Volff J.N."/>
            <person name="Philippe H."/>
            <person name="Lenhard B."/>
            <person name="Roest Crollius H."/>
            <person name="Wincker P."/>
            <person name="Chourrout D."/>
        </authorList>
    </citation>
    <scope>NUCLEOTIDE SEQUENCE [LARGE SCALE GENOMIC DNA]</scope>
</reference>
<evidence type="ECO:0000313" key="3">
    <source>
        <dbReference type="EMBL" id="CBY38452.1"/>
    </source>
</evidence>
<dbReference type="SUPFAM" id="SSF54236">
    <property type="entry name" value="Ubiquitin-like"/>
    <property type="match status" value="1"/>
</dbReference>
<dbReference type="Proteomes" id="UP000011014">
    <property type="component" value="Unassembled WGS sequence"/>
</dbReference>
<name>E4YSL3_OIKDI</name>
<sequence>LQYLIRYEKIVLKKWYTVFKDNVTLYDYEINDGCSLELYYA</sequence>